<feature type="compositionally biased region" description="Polar residues" evidence="1">
    <location>
        <begin position="283"/>
        <end position="296"/>
    </location>
</feature>
<dbReference type="EMBL" id="JADCUA010000006">
    <property type="protein sequence ID" value="KAH9839049.1"/>
    <property type="molecule type" value="Genomic_DNA"/>
</dbReference>
<reference evidence="3 4" key="1">
    <citation type="journal article" date="2021" name="Environ. Microbiol.">
        <title>Gene family expansions and transcriptome signatures uncover fungal adaptations to wood decay.</title>
        <authorList>
            <person name="Hage H."/>
            <person name="Miyauchi S."/>
            <person name="Viragh M."/>
            <person name="Drula E."/>
            <person name="Min B."/>
            <person name="Chaduli D."/>
            <person name="Navarro D."/>
            <person name="Favel A."/>
            <person name="Norest M."/>
            <person name="Lesage-Meessen L."/>
            <person name="Balint B."/>
            <person name="Merenyi Z."/>
            <person name="de Eugenio L."/>
            <person name="Morin E."/>
            <person name="Martinez A.T."/>
            <person name="Baldrian P."/>
            <person name="Stursova M."/>
            <person name="Martinez M.J."/>
            <person name="Novotny C."/>
            <person name="Magnuson J.K."/>
            <person name="Spatafora J.W."/>
            <person name="Maurice S."/>
            <person name="Pangilinan J."/>
            <person name="Andreopoulos W."/>
            <person name="LaButti K."/>
            <person name="Hundley H."/>
            <person name="Na H."/>
            <person name="Kuo A."/>
            <person name="Barry K."/>
            <person name="Lipzen A."/>
            <person name="Henrissat B."/>
            <person name="Riley R."/>
            <person name="Ahrendt S."/>
            <person name="Nagy L.G."/>
            <person name="Grigoriev I.V."/>
            <person name="Martin F."/>
            <person name="Rosso M.N."/>
        </authorList>
    </citation>
    <scope>NUCLEOTIDE SEQUENCE [LARGE SCALE GENOMIC DNA]</scope>
    <source>
        <strain evidence="3 4">CIRM-BRFM 1785</strain>
    </source>
</reference>
<keyword evidence="2" id="KW-0472">Membrane</keyword>
<keyword evidence="2" id="KW-0812">Transmembrane</keyword>
<evidence type="ECO:0000313" key="3">
    <source>
        <dbReference type="EMBL" id="KAH9839049.1"/>
    </source>
</evidence>
<evidence type="ECO:0000313" key="4">
    <source>
        <dbReference type="Proteomes" id="UP000814176"/>
    </source>
</evidence>
<dbReference type="RefSeq" id="XP_047780804.1">
    <property type="nucleotide sequence ID" value="XM_047918905.1"/>
</dbReference>
<evidence type="ECO:0000256" key="1">
    <source>
        <dbReference type="SAM" id="MobiDB-lite"/>
    </source>
</evidence>
<organism evidence="3 4">
    <name type="scientific">Rhodofomes roseus</name>
    <dbReference type="NCBI Taxonomy" id="34475"/>
    <lineage>
        <taxon>Eukaryota</taxon>
        <taxon>Fungi</taxon>
        <taxon>Dikarya</taxon>
        <taxon>Basidiomycota</taxon>
        <taxon>Agaricomycotina</taxon>
        <taxon>Agaricomycetes</taxon>
        <taxon>Polyporales</taxon>
        <taxon>Rhodofomes</taxon>
    </lineage>
</organism>
<accession>A0ABQ8KLR0</accession>
<dbReference type="GeneID" id="71999637"/>
<feature type="region of interest" description="Disordered" evidence="1">
    <location>
        <begin position="264"/>
        <end position="320"/>
    </location>
</feature>
<feature type="transmembrane region" description="Helical" evidence="2">
    <location>
        <begin position="69"/>
        <end position="90"/>
    </location>
</feature>
<protein>
    <submittedName>
        <fullName evidence="3">Uncharacterized protein</fullName>
    </submittedName>
</protein>
<dbReference type="Proteomes" id="UP000814176">
    <property type="component" value="Unassembled WGS sequence"/>
</dbReference>
<gene>
    <name evidence="3" type="ORF">C8Q71DRAFT_491737</name>
</gene>
<proteinExistence type="predicted"/>
<name>A0ABQ8KLR0_9APHY</name>
<evidence type="ECO:0000256" key="2">
    <source>
        <dbReference type="SAM" id="Phobius"/>
    </source>
</evidence>
<feature type="region of interest" description="Disordered" evidence="1">
    <location>
        <begin position="1"/>
        <end position="25"/>
    </location>
</feature>
<feature type="region of interest" description="Disordered" evidence="1">
    <location>
        <begin position="95"/>
        <end position="114"/>
    </location>
</feature>
<keyword evidence="2" id="KW-1133">Transmembrane helix</keyword>
<keyword evidence="4" id="KW-1185">Reference proteome</keyword>
<comment type="caution">
    <text evidence="3">The sequence shown here is derived from an EMBL/GenBank/DDBJ whole genome shotgun (WGS) entry which is preliminary data.</text>
</comment>
<feature type="compositionally biased region" description="Low complexity" evidence="1">
    <location>
        <begin position="172"/>
        <end position="187"/>
    </location>
</feature>
<feature type="region of interest" description="Disordered" evidence="1">
    <location>
        <begin position="162"/>
        <end position="222"/>
    </location>
</feature>
<sequence>MGEGEVSDLPQHRGGSPSPSWHPWFSRSPEAPQVVLPRPPPPPFSLRVNIGRRRAHIAPRSESWTAVQIATPIAAGLTVAALATVLFCCYRHRHRRPTSSGPAGMPRRPKGPPNPYPGLVRARLNAPSFLYGLLPGTQSVRSRDGLRDPNWQIDEGDEEGESLRMNGHAHQPSASSSTSVPLSVATSPYFNPQIEEEDEAEEQDHGYFPAPMHGRSTSASDSALLLRPERKNHSKSLWDRLVKYTDGLRKSPSYRSGRVRPLGAVQRSSRNLDDVPGEMLPPSSKSVPGWSASSRSLARPGMVAPSTTTLPPPPARTYSADHDAYDAHDALARAVEPDESVLLISKLPGQDFFIDDATTEHSAPLR</sequence>